<protein>
    <submittedName>
        <fullName evidence="1">cAMP specific phosphodiesterase</fullName>
    </submittedName>
</protein>
<dbReference type="OrthoDB" id="249018at2759"/>
<reference evidence="1 2" key="1">
    <citation type="submission" date="2017-03" db="EMBL/GenBank/DDBJ databases">
        <title>An alternative strategy for trypanosome survival in the mammalian bloodstream revealed through genome and transcriptome analysis of the ubiquitous bovine parasite Trypanosoma (Megatrypanum) theileri.</title>
        <authorList>
            <person name="Kelly S."/>
            <person name="Ivens A."/>
            <person name="Mott A."/>
            <person name="O'Neill E."/>
            <person name="Emms D."/>
            <person name="Macleod O."/>
            <person name="Voorheis P."/>
            <person name="Matthews J."/>
            <person name="Matthews K."/>
            <person name="Carrington M."/>
        </authorList>
    </citation>
    <scope>NUCLEOTIDE SEQUENCE [LARGE SCALE GENOMIC DNA]</scope>
    <source>
        <strain evidence="1">Edinburgh</strain>
    </source>
</reference>
<dbReference type="RefSeq" id="XP_028882281.1">
    <property type="nucleotide sequence ID" value="XM_029026585.1"/>
</dbReference>
<keyword evidence="2" id="KW-1185">Reference proteome</keyword>
<gene>
    <name evidence="1" type="ORF">TM35_000182720</name>
</gene>
<comment type="caution">
    <text evidence="1">The sequence shown here is derived from an EMBL/GenBank/DDBJ whole genome shotgun (WGS) entry which is preliminary data.</text>
</comment>
<evidence type="ECO:0000313" key="1">
    <source>
        <dbReference type="EMBL" id="ORC88215.1"/>
    </source>
</evidence>
<feature type="non-terminal residue" evidence="1">
    <location>
        <position position="206"/>
    </location>
</feature>
<dbReference type="GeneID" id="39986365"/>
<proteinExistence type="predicted"/>
<organism evidence="1 2">
    <name type="scientific">Trypanosoma theileri</name>
    <dbReference type="NCBI Taxonomy" id="67003"/>
    <lineage>
        <taxon>Eukaryota</taxon>
        <taxon>Discoba</taxon>
        <taxon>Euglenozoa</taxon>
        <taxon>Kinetoplastea</taxon>
        <taxon>Metakinetoplastina</taxon>
        <taxon>Trypanosomatida</taxon>
        <taxon>Trypanosomatidae</taxon>
        <taxon>Trypanosoma</taxon>
    </lineage>
</organism>
<accession>A0A1X0NU44</accession>
<dbReference type="VEuPathDB" id="TriTrypDB:TM35_000182720"/>
<dbReference type="SUPFAM" id="SSF55781">
    <property type="entry name" value="GAF domain-like"/>
    <property type="match status" value="1"/>
</dbReference>
<dbReference type="Proteomes" id="UP000192257">
    <property type="component" value="Unassembled WGS sequence"/>
</dbReference>
<name>A0A1X0NU44_9TRYP</name>
<dbReference type="EMBL" id="NBCO01000018">
    <property type="protein sequence ID" value="ORC88215.1"/>
    <property type="molecule type" value="Genomic_DNA"/>
</dbReference>
<evidence type="ECO:0000313" key="2">
    <source>
        <dbReference type="Proteomes" id="UP000192257"/>
    </source>
</evidence>
<dbReference type="AlphaFoldDB" id="A0A1X0NU44"/>
<sequence length="206" mass="22535">MFTQQRPVTNRNDVLHESNHLCEAFAIGESILGRYQRNKKTLSPSEKKAFASLLMKAPQELLSEIVASIESVAAPTSKQQQEFLPIMERTLIMGKPMKNIFQCLNEELGHVLESSRCRVYYLDPNDALLIDPVYGTAAALDESTPLGKTVSTGVECTIAGTLYIPLSLEGTVVGCVESSWGSTNYHNNPHAEAMIQLAASAVHNAI</sequence>